<dbReference type="InterPro" id="IPR042264">
    <property type="entry name" value="DPH1/DPH2_2"/>
</dbReference>
<dbReference type="NCBIfam" id="TIGR00322">
    <property type="entry name" value="diphth2_R"/>
    <property type="match status" value="1"/>
</dbReference>
<dbReference type="STRING" id="299467.A0A443SFJ5"/>
<dbReference type="FunFam" id="3.40.50.11850:FF:000001">
    <property type="entry name" value="2-(3-amino-3-carboxypropyl)histidine synthase subunit 1"/>
    <property type="match status" value="1"/>
</dbReference>
<comment type="pathway">
    <text evidence="2">Protein modification; peptidyl-diphthamide biosynthesis.</text>
</comment>
<evidence type="ECO:0000256" key="13">
    <source>
        <dbReference type="ARBA" id="ARBA00032789"/>
    </source>
</evidence>
<comment type="catalytic activity">
    <reaction evidence="14">
        <text>L-histidyl-[translation elongation factor 2] + S-adenosyl-L-methionine = 2-[(3S)-amino-3-carboxypropyl]-L-histidyl-[translation elongation factor 2] + S-methyl-5'-thioadenosine + H(+)</text>
        <dbReference type="Rhea" id="RHEA:36783"/>
        <dbReference type="Rhea" id="RHEA-COMP:9748"/>
        <dbReference type="Rhea" id="RHEA-COMP:9749"/>
        <dbReference type="ChEBI" id="CHEBI:15378"/>
        <dbReference type="ChEBI" id="CHEBI:17509"/>
        <dbReference type="ChEBI" id="CHEBI:29979"/>
        <dbReference type="ChEBI" id="CHEBI:59789"/>
        <dbReference type="ChEBI" id="CHEBI:73995"/>
        <dbReference type="EC" id="2.5.1.108"/>
    </reaction>
</comment>
<dbReference type="EMBL" id="NCKV01002889">
    <property type="protein sequence ID" value="RWS26294.1"/>
    <property type="molecule type" value="Genomic_DNA"/>
</dbReference>
<proteinExistence type="inferred from homology"/>
<comment type="cofactor">
    <cofactor evidence="1">
        <name>[4Fe-4S] cluster</name>
        <dbReference type="ChEBI" id="CHEBI:49883"/>
    </cofactor>
</comment>
<organism evidence="15 16">
    <name type="scientific">Leptotrombidium deliense</name>
    <dbReference type="NCBI Taxonomy" id="299467"/>
    <lineage>
        <taxon>Eukaryota</taxon>
        <taxon>Metazoa</taxon>
        <taxon>Ecdysozoa</taxon>
        <taxon>Arthropoda</taxon>
        <taxon>Chelicerata</taxon>
        <taxon>Arachnida</taxon>
        <taxon>Acari</taxon>
        <taxon>Acariformes</taxon>
        <taxon>Trombidiformes</taxon>
        <taxon>Prostigmata</taxon>
        <taxon>Anystina</taxon>
        <taxon>Parasitengona</taxon>
        <taxon>Trombiculoidea</taxon>
        <taxon>Trombiculidae</taxon>
        <taxon>Leptotrombidium</taxon>
    </lineage>
</organism>
<dbReference type="AlphaFoldDB" id="A0A443SFJ5"/>
<evidence type="ECO:0000256" key="8">
    <source>
        <dbReference type="ARBA" id="ARBA00022723"/>
    </source>
</evidence>
<dbReference type="PANTHER" id="PTHR10762">
    <property type="entry name" value="DIPHTHAMIDE BIOSYNTHESIS PROTEIN"/>
    <property type="match status" value="1"/>
</dbReference>
<evidence type="ECO:0000313" key="15">
    <source>
        <dbReference type="EMBL" id="RWS26294.1"/>
    </source>
</evidence>
<dbReference type="GO" id="GO:0090560">
    <property type="term" value="F:2-(3-amino-3-carboxypropyl)histidine synthase activity"/>
    <property type="evidence" value="ECO:0007669"/>
    <property type="project" value="UniProtKB-EC"/>
</dbReference>
<dbReference type="PIRSF" id="PIRSF004967">
    <property type="entry name" value="DPH1"/>
    <property type="match status" value="1"/>
</dbReference>
<keyword evidence="10" id="KW-0411">Iron-sulfur</keyword>
<dbReference type="OrthoDB" id="1649088at2759"/>
<dbReference type="InterPro" id="IPR042263">
    <property type="entry name" value="DPH1/DPH2_1"/>
</dbReference>
<dbReference type="Gene3D" id="3.40.50.11850">
    <property type="entry name" value="Diphthamide synthesis DPH1/DPH2 domain 2"/>
    <property type="match status" value="1"/>
</dbReference>
<comment type="caution">
    <text evidence="15">The sequence shown here is derived from an EMBL/GenBank/DDBJ whole genome shotgun (WGS) entry which is preliminary data.</text>
</comment>
<evidence type="ECO:0000256" key="14">
    <source>
        <dbReference type="ARBA" id="ARBA00048403"/>
    </source>
</evidence>
<keyword evidence="6" id="KW-0808">Transferase</keyword>
<dbReference type="GO" id="GO:0051536">
    <property type="term" value="F:iron-sulfur cluster binding"/>
    <property type="evidence" value="ECO:0007669"/>
    <property type="project" value="UniProtKB-KW"/>
</dbReference>
<sequence>MSEAKVSATPVEQRKVIRRRVNLIPEEIMNNAYLNEKIASLLPSNYNFEVHKIVWRIKELNASRVALQFPEGLIIFATKIADIITSFLGVQIVILGDVTYGACCVDDFVATLNGCSLIVHFAHSCLIPVNMMTNNMKVLYIFVDIKFDVMHCVNTITTNFQDKTEKIAMCATIQFVSSINAIARELKNKHSYDVIVPSVKPLSPGEVLGCTSPRLDSSVNKVVFVADGRFHLESLMINNPQLKYYYKYNPYNREITREYYDFEKMISQRENAIKQVLDVFKNEGTVGLIL</sequence>
<dbReference type="FunFam" id="3.40.50.11840:FF:000001">
    <property type="entry name" value="2-(3-amino-3-carboxypropyl)histidine synthase subunit 1"/>
    <property type="match status" value="1"/>
</dbReference>
<evidence type="ECO:0000256" key="6">
    <source>
        <dbReference type="ARBA" id="ARBA00022679"/>
    </source>
</evidence>
<evidence type="ECO:0000256" key="3">
    <source>
        <dbReference type="ARBA" id="ARBA00010173"/>
    </source>
</evidence>
<comment type="similarity">
    <text evidence="3">Belongs to the DPH1/DPH2 family. DPH1 subfamily.</text>
</comment>
<dbReference type="Proteomes" id="UP000288716">
    <property type="component" value="Unassembled WGS sequence"/>
</dbReference>
<protein>
    <recommendedName>
        <fullName evidence="5">2-(3-amino-3-carboxypropyl)histidine synthase subunit 1</fullName>
        <ecNumber evidence="4">2.5.1.108</ecNumber>
    </recommendedName>
    <alternativeName>
        <fullName evidence="12">Diphthamide biosynthesis protein 1</fullName>
    </alternativeName>
    <alternativeName>
        <fullName evidence="13">Diphtheria toxin resistance protein 1</fullName>
    </alternativeName>
    <alternativeName>
        <fullName evidence="11">S-adenosyl-L-methionine:L-histidine 3-amino-3-carboxypropyltransferase 1</fullName>
    </alternativeName>
</protein>
<evidence type="ECO:0000256" key="1">
    <source>
        <dbReference type="ARBA" id="ARBA00001966"/>
    </source>
</evidence>
<evidence type="ECO:0000256" key="9">
    <source>
        <dbReference type="ARBA" id="ARBA00023004"/>
    </source>
</evidence>
<dbReference type="Pfam" id="PF01866">
    <property type="entry name" value="Diphthamide_syn"/>
    <property type="match status" value="1"/>
</dbReference>
<dbReference type="SFLD" id="SFLDS00032">
    <property type="entry name" value="Radical_SAM_3-amino-3-carboxyp"/>
    <property type="match status" value="1"/>
</dbReference>
<evidence type="ECO:0000256" key="5">
    <source>
        <dbReference type="ARBA" id="ARBA00021915"/>
    </source>
</evidence>
<evidence type="ECO:0000256" key="11">
    <source>
        <dbReference type="ARBA" id="ARBA00031690"/>
    </source>
</evidence>
<gene>
    <name evidence="15" type="ORF">B4U80_01851</name>
</gene>
<accession>A0A443SFJ5</accession>
<keyword evidence="9" id="KW-0408">Iron</keyword>
<keyword evidence="7" id="KW-0949">S-adenosyl-L-methionine</keyword>
<dbReference type="EC" id="2.5.1.108" evidence="4"/>
<reference evidence="15 16" key="1">
    <citation type="journal article" date="2018" name="Gigascience">
        <title>Genomes of trombidid mites reveal novel predicted allergens and laterally-transferred genes associated with secondary metabolism.</title>
        <authorList>
            <person name="Dong X."/>
            <person name="Chaisiri K."/>
            <person name="Xia D."/>
            <person name="Armstrong S.D."/>
            <person name="Fang Y."/>
            <person name="Donnelly M.J."/>
            <person name="Kadowaki T."/>
            <person name="McGarry J.W."/>
            <person name="Darby A.C."/>
            <person name="Makepeace B.L."/>
        </authorList>
    </citation>
    <scope>NUCLEOTIDE SEQUENCE [LARGE SCALE GENOMIC DNA]</scope>
    <source>
        <strain evidence="15">UoL-UT</strain>
    </source>
</reference>
<dbReference type="GO" id="GO:0017183">
    <property type="term" value="P:protein histidyl modification to diphthamide"/>
    <property type="evidence" value="ECO:0007669"/>
    <property type="project" value="InterPro"/>
</dbReference>
<dbReference type="VEuPathDB" id="VectorBase:LDEU005747"/>
<evidence type="ECO:0000313" key="16">
    <source>
        <dbReference type="Proteomes" id="UP000288716"/>
    </source>
</evidence>
<evidence type="ECO:0000256" key="4">
    <source>
        <dbReference type="ARBA" id="ARBA00012221"/>
    </source>
</evidence>
<evidence type="ECO:0000256" key="10">
    <source>
        <dbReference type="ARBA" id="ARBA00023014"/>
    </source>
</evidence>
<evidence type="ECO:0000256" key="12">
    <source>
        <dbReference type="ARBA" id="ARBA00032574"/>
    </source>
</evidence>
<dbReference type="GO" id="GO:0046872">
    <property type="term" value="F:metal ion binding"/>
    <property type="evidence" value="ECO:0007669"/>
    <property type="project" value="UniProtKB-KW"/>
</dbReference>
<feature type="non-terminal residue" evidence="15">
    <location>
        <position position="290"/>
    </location>
</feature>
<keyword evidence="16" id="KW-1185">Reference proteome</keyword>
<dbReference type="PANTHER" id="PTHR10762:SF1">
    <property type="entry name" value="2-(3-AMINO-3-CARBOXYPROPYL)HISTIDINE SYNTHASE SUBUNIT 1"/>
    <property type="match status" value="1"/>
</dbReference>
<dbReference type="InterPro" id="IPR016435">
    <property type="entry name" value="DPH1/DPH2"/>
</dbReference>
<dbReference type="Gene3D" id="3.40.50.11840">
    <property type="entry name" value="Diphthamide synthesis DPH1/DPH2 domain 1"/>
    <property type="match status" value="1"/>
</dbReference>
<name>A0A443SFJ5_9ACAR</name>
<keyword evidence="8" id="KW-0479">Metal-binding</keyword>
<evidence type="ECO:0000256" key="2">
    <source>
        <dbReference type="ARBA" id="ARBA00005156"/>
    </source>
</evidence>
<evidence type="ECO:0000256" key="7">
    <source>
        <dbReference type="ARBA" id="ARBA00022691"/>
    </source>
</evidence>
<dbReference type="InterPro" id="IPR035435">
    <property type="entry name" value="DPH1/DPH2_euk_archaea"/>
</dbReference>